<gene>
    <name evidence="1" type="ORF">OCH7691_01136</name>
</gene>
<organism evidence="1 2">
    <name type="scientific">Oceanibacterium hippocampi</name>
    <dbReference type="NCBI Taxonomy" id="745714"/>
    <lineage>
        <taxon>Bacteria</taxon>
        <taxon>Pseudomonadati</taxon>
        <taxon>Pseudomonadota</taxon>
        <taxon>Alphaproteobacteria</taxon>
        <taxon>Sneathiellales</taxon>
        <taxon>Sneathiellaceae</taxon>
        <taxon>Oceanibacterium</taxon>
    </lineage>
</organism>
<dbReference type="Proteomes" id="UP000193200">
    <property type="component" value="Unassembled WGS sequence"/>
</dbReference>
<evidence type="ECO:0000313" key="2">
    <source>
        <dbReference type="Proteomes" id="UP000193200"/>
    </source>
</evidence>
<dbReference type="EMBL" id="FWFR01000001">
    <property type="protein sequence ID" value="SLN31679.1"/>
    <property type="molecule type" value="Genomic_DNA"/>
</dbReference>
<dbReference type="InParanoid" id="A0A1Y5S7M9"/>
<sequence length="65" mass="6883">MHAMLVSLIDAFPAWIAALTATVTAATAITALTPSRSDDAVLDITLRFLNLLAGNVGHNRNADDY</sequence>
<dbReference type="RefSeq" id="WP_085882391.1">
    <property type="nucleotide sequence ID" value="NZ_FWFR01000001.1"/>
</dbReference>
<proteinExistence type="predicted"/>
<evidence type="ECO:0000313" key="1">
    <source>
        <dbReference type="EMBL" id="SLN31679.1"/>
    </source>
</evidence>
<protein>
    <submittedName>
        <fullName evidence="1">Uncharacterized protein</fullName>
    </submittedName>
</protein>
<accession>A0A1Y5S7M9</accession>
<dbReference type="AlphaFoldDB" id="A0A1Y5S7M9"/>
<keyword evidence="2" id="KW-1185">Reference proteome</keyword>
<reference evidence="1 2" key="1">
    <citation type="submission" date="2017-03" db="EMBL/GenBank/DDBJ databases">
        <authorList>
            <person name="Afonso C.L."/>
            <person name="Miller P.J."/>
            <person name="Scott M.A."/>
            <person name="Spackman E."/>
            <person name="Goraichik I."/>
            <person name="Dimitrov K.M."/>
            <person name="Suarez D.L."/>
            <person name="Swayne D.E."/>
        </authorList>
    </citation>
    <scope>NUCLEOTIDE SEQUENCE [LARGE SCALE GENOMIC DNA]</scope>
    <source>
        <strain evidence="1 2">CECT 7691</strain>
    </source>
</reference>
<name>A0A1Y5S7M9_9PROT</name>